<feature type="region of interest" description="Disordered" evidence="1">
    <location>
        <begin position="118"/>
        <end position="154"/>
    </location>
</feature>
<feature type="compositionally biased region" description="Gly residues" evidence="1">
    <location>
        <begin position="137"/>
        <end position="154"/>
    </location>
</feature>
<dbReference type="EMBL" id="MFIV01000245">
    <property type="protein sequence ID" value="OGF96944.1"/>
    <property type="molecule type" value="Genomic_DNA"/>
</dbReference>
<gene>
    <name evidence="2" type="ORF">A2Z86_05695</name>
</gene>
<evidence type="ECO:0000313" key="2">
    <source>
        <dbReference type="EMBL" id="OGF96944.1"/>
    </source>
</evidence>
<name>A0A1F5Y9U3_9BACT</name>
<organism evidence="2 3">
    <name type="scientific">Candidatus Glassbacteria bacterium GWA2_58_10</name>
    <dbReference type="NCBI Taxonomy" id="1817865"/>
    <lineage>
        <taxon>Bacteria</taxon>
        <taxon>Candidatus Glassiibacteriota</taxon>
    </lineage>
</organism>
<proteinExistence type="predicted"/>
<comment type="caution">
    <text evidence="2">The sequence shown here is derived from an EMBL/GenBank/DDBJ whole genome shotgun (WGS) entry which is preliminary data.</text>
</comment>
<evidence type="ECO:0000256" key="1">
    <source>
        <dbReference type="SAM" id="MobiDB-lite"/>
    </source>
</evidence>
<feature type="compositionally biased region" description="Basic and acidic residues" evidence="1">
    <location>
        <begin position="118"/>
        <end position="136"/>
    </location>
</feature>
<dbReference type="Proteomes" id="UP000176992">
    <property type="component" value="Unassembled WGS sequence"/>
</dbReference>
<evidence type="ECO:0000313" key="3">
    <source>
        <dbReference type="Proteomes" id="UP000176992"/>
    </source>
</evidence>
<protein>
    <submittedName>
        <fullName evidence="2">Uncharacterized protein</fullName>
    </submittedName>
</protein>
<sequence length="154" mass="17357">MTGLLRRPRLLLNVSMILSLTLGTGMTLLRAQEQGRQPSREEMQKRTEERFEKMCEVLALDENQKHEAHKLLDKERVEVQKIFEATRGGSLSREEARTQMRKINEDYLAKVEALLKGDQKEKMKEWRANRPERGGRGGDGGGGRGGRPGGQGAA</sequence>
<reference evidence="2 3" key="1">
    <citation type="journal article" date="2016" name="Nat. Commun.">
        <title>Thousands of microbial genomes shed light on interconnected biogeochemical processes in an aquifer system.</title>
        <authorList>
            <person name="Anantharaman K."/>
            <person name="Brown C.T."/>
            <person name="Hug L.A."/>
            <person name="Sharon I."/>
            <person name="Castelle C.J."/>
            <person name="Probst A.J."/>
            <person name="Thomas B.C."/>
            <person name="Singh A."/>
            <person name="Wilkins M.J."/>
            <person name="Karaoz U."/>
            <person name="Brodie E.L."/>
            <person name="Williams K.H."/>
            <person name="Hubbard S.S."/>
            <person name="Banfield J.F."/>
        </authorList>
    </citation>
    <scope>NUCLEOTIDE SEQUENCE [LARGE SCALE GENOMIC DNA]</scope>
</reference>
<accession>A0A1F5Y9U3</accession>
<dbReference type="AlphaFoldDB" id="A0A1F5Y9U3"/>